<dbReference type="AlphaFoldDB" id="A0A2M6WKP2"/>
<comment type="caution">
    <text evidence="2">The sequence shown here is derived from an EMBL/GenBank/DDBJ whole genome shotgun (WGS) entry which is preliminary data.</text>
</comment>
<gene>
    <name evidence="2" type="ORF">COU06_00410</name>
</gene>
<dbReference type="SUPFAM" id="SSF53448">
    <property type="entry name" value="Nucleotide-diphospho-sugar transferases"/>
    <property type="match status" value="1"/>
</dbReference>
<feature type="domain" description="Glycosyltransferase 2-like" evidence="1">
    <location>
        <begin position="10"/>
        <end position="172"/>
    </location>
</feature>
<sequence>MKAEYKPLVSIALTTYNGGKLIIEQIDSILRQTYQNFELVISDDGSNKETIDILNTYTQKNKKIKWYRSKLQRGYVKNTQNAISLCKGKIIFLCDQDDIWYAEKIEKHVECYRDETIKWVYNRLIITDAISNPIGKIEDTMPDYYRQKNMLENIWGSCIGGAMTSYRSEIIKKAMPIPDYAPAHDSWIQLIIYPAKPFFVNQVLQTYRQHENNQIGLKFKTKGEIMKLETQAIKDNYHRLKSLSLESRLSISKRIYFTTIYILKKLREFYRSTFSRA</sequence>
<dbReference type="InterPro" id="IPR029044">
    <property type="entry name" value="Nucleotide-diphossugar_trans"/>
</dbReference>
<organism evidence="2 3">
    <name type="scientific">Candidatus Harrisonbacteria bacterium CG10_big_fil_rev_8_21_14_0_10_38_8</name>
    <dbReference type="NCBI Taxonomy" id="1974582"/>
    <lineage>
        <taxon>Bacteria</taxon>
        <taxon>Candidatus Harrisoniibacteriota</taxon>
    </lineage>
</organism>
<dbReference type="Gene3D" id="3.90.550.10">
    <property type="entry name" value="Spore Coat Polysaccharide Biosynthesis Protein SpsA, Chain A"/>
    <property type="match status" value="1"/>
</dbReference>
<evidence type="ECO:0000313" key="2">
    <source>
        <dbReference type="EMBL" id="PIT93326.1"/>
    </source>
</evidence>
<evidence type="ECO:0000313" key="3">
    <source>
        <dbReference type="Proteomes" id="UP000229112"/>
    </source>
</evidence>
<dbReference type="GO" id="GO:0016758">
    <property type="term" value="F:hexosyltransferase activity"/>
    <property type="evidence" value="ECO:0007669"/>
    <property type="project" value="UniProtKB-ARBA"/>
</dbReference>
<evidence type="ECO:0000259" key="1">
    <source>
        <dbReference type="Pfam" id="PF00535"/>
    </source>
</evidence>
<dbReference type="Pfam" id="PF00535">
    <property type="entry name" value="Glycos_transf_2"/>
    <property type="match status" value="1"/>
</dbReference>
<dbReference type="InterPro" id="IPR001173">
    <property type="entry name" value="Glyco_trans_2-like"/>
</dbReference>
<dbReference type="PANTHER" id="PTHR22916">
    <property type="entry name" value="GLYCOSYLTRANSFERASE"/>
    <property type="match status" value="1"/>
</dbReference>
<reference evidence="3" key="1">
    <citation type="submission" date="2017-09" db="EMBL/GenBank/DDBJ databases">
        <title>Depth-based differentiation of microbial function through sediment-hosted aquifers and enrichment of novel symbionts in the deep terrestrial subsurface.</title>
        <authorList>
            <person name="Probst A.J."/>
            <person name="Ladd B."/>
            <person name="Jarett J.K."/>
            <person name="Geller-Mcgrath D.E."/>
            <person name="Sieber C.M.K."/>
            <person name="Emerson J.B."/>
            <person name="Anantharaman K."/>
            <person name="Thomas B.C."/>
            <person name="Malmstrom R."/>
            <person name="Stieglmeier M."/>
            <person name="Klingl A."/>
            <person name="Woyke T."/>
            <person name="Ryan C.M."/>
            <person name="Banfield J.F."/>
        </authorList>
    </citation>
    <scope>NUCLEOTIDE SEQUENCE [LARGE SCALE GENOMIC DNA]</scope>
</reference>
<protein>
    <recommendedName>
        <fullName evidence="1">Glycosyltransferase 2-like domain-containing protein</fullName>
    </recommendedName>
</protein>
<dbReference type="EMBL" id="PFAY01000003">
    <property type="protein sequence ID" value="PIT93326.1"/>
    <property type="molecule type" value="Genomic_DNA"/>
</dbReference>
<dbReference type="Proteomes" id="UP000229112">
    <property type="component" value="Unassembled WGS sequence"/>
</dbReference>
<proteinExistence type="predicted"/>
<accession>A0A2M6WKP2</accession>
<name>A0A2M6WKP2_9BACT</name>
<dbReference type="PANTHER" id="PTHR22916:SF3">
    <property type="entry name" value="UDP-GLCNAC:BETAGAL BETA-1,3-N-ACETYLGLUCOSAMINYLTRANSFERASE-LIKE PROTEIN 1"/>
    <property type="match status" value="1"/>
</dbReference>